<dbReference type="Proteomes" id="UP000184287">
    <property type="component" value="Unassembled WGS sequence"/>
</dbReference>
<dbReference type="EMBL" id="FQUQ01000004">
    <property type="protein sequence ID" value="SHG09436.1"/>
    <property type="molecule type" value="Genomic_DNA"/>
</dbReference>
<dbReference type="RefSeq" id="WP_073233121.1">
    <property type="nucleotide sequence ID" value="NZ_FQUQ01000004.1"/>
</dbReference>
<dbReference type="Gene3D" id="3.30.420.260">
    <property type="match status" value="1"/>
</dbReference>
<evidence type="ECO:0000313" key="1">
    <source>
        <dbReference type="EMBL" id="SHG09436.1"/>
    </source>
</evidence>
<dbReference type="STRING" id="288992.SAMN04488522_104449"/>
<accession>A0A1M5H0M4</accession>
<organism evidence="1 2">
    <name type="scientific">Pedobacter caeni</name>
    <dbReference type="NCBI Taxonomy" id="288992"/>
    <lineage>
        <taxon>Bacteria</taxon>
        <taxon>Pseudomonadati</taxon>
        <taxon>Bacteroidota</taxon>
        <taxon>Sphingobacteriia</taxon>
        <taxon>Sphingobacteriales</taxon>
        <taxon>Sphingobacteriaceae</taxon>
        <taxon>Pedobacter</taxon>
    </lineage>
</organism>
<reference evidence="2" key="1">
    <citation type="submission" date="2016-11" db="EMBL/GenBank/DDBJ databases">
        <authorList>
            <person name="Varghese N."/>
            <person name="Submissions S."/>
        </authorList>
    </citation>
    <scope>NUCLEOTIDE SEQUENCE [LARGE SCALE GENOMIC DNA]</scope>
    <source>
        <strain evidence="2">DSM 16990</strain>
    </source>
</reference>
<dbReference type="AlphaFoldDB" id="A0A1M5H0M4"/>
<proteinExistence type="predicted"/>
<dbReference type="Gene3D" id="3.30.420.250">
    <property type="match status" value="1"/>
</dbReference>
<evidence type="ECO:0000313" key="2">
    <source>
        <dbReference type="Proteomes" id="UP000184287"/>
    </source>
</evidence>
<gene>
    <name evidence="1" type="ORF">SAMN04488522_104449</name>
</gene>
<evidence type="ECO:0008006" key="3">
    <source>
        <dbReference type="Google" id="ProtNLM"/>
    </source>
</evidence>
<sequence>MSHKNSILLVDPEFDPSTAPDCNLLLKITADSFSYAIIDKTSNQLKAVYDQQECRDIARDVSTKLKNDSYLNLPFKDIKVAVYTENSISVPNALFDAQNLDQYAKFFTEEQSDNLYIRPFSSYGFTSIFTLHRFIDEALADSLLSCKLFDQLAPVLAMAKDQSQKSLILDFTAVSFNAVVTDEEKMIFRNYYEVENTEEFNYYLLFIINQLELNTKECHVQLSGIVHENDHYYQCIAKYFKNISFNTPLSDQVDHKILDDMPAHYYSSLLALDICE</sequence>
<protein>
    <recommendedName>
        <fullName evidence="3">DUF3822 domain-containing protein</fullName>
    </recommendedName>
</protein>
<dbReference type="InterPro" id="IPR024213">
    <property type="entry name" value="DUF3822"/>
</dbReference>
<dbReference type="Pfam" id="PF12864">
    <property type="entry name" value="DUF3822"/>
    <property type="match status" value="1"/>
</dbReference>
<keyword evidence="2" id="KW-1185">Reference proteome</keyword>
<dbReference type="CDD" id="cd24013">
    <property type="entry name" value="ASKHA_ATPase_BT3980-like"/>
    <property type="match status" value="1"/>
</dbReference>
<name>A0A1M5H0M4_9SPHI</name>
<dbReference type="OrthoDB" id="765136at2"/>